<evidence type="ECO:0000313" key="1">
    <source>
        <dbReference type="EMBL" id="QHU28510.1"/>
    </source>
</evidence>
<sequence length="222" mass="26075">MIHSFFQGGLYKEKEKDVYSIRYNNEHPGFIQSIMTVLGEERCSLSGKKTLSFTAKTVQPFELFLLEKQKKVDFSYNLCLYLLYCLEQQNKYLLKKESACIYSIKVEDILVIDDNTFIIVSPKRVRKVDETKQIVFLAPFERTGFCSPELLLLNKLPCHVTVKTFYYSLGALLIFCISNVHLHLYDSSNMELLLKPIYGTKLYWLILRLLHIKPEKRQFLYV</sequence>
<organism evidence="1">
    <name type="scientific">viral metagenome</name>
    <dbReference type="NCBI Taxonomy" id="1070528"/>
    <lineage>
        <taxon>unclassified sequences</taxon>
        <taxon>metagenomes</taxon>
        <taxon>organismal metagenomes</taxon>
    </lineage>
</organism>
<accession>A0A6C0LDT6</accession>
<dbReference type="AlphaFoldDB" id="A0A6C0LDT6"/>
<dbReference type="InterPro" id="IPR011009">
    <property type="entry name" value="Kinase-like_dom_sf"/>
</dbReference>
<proteinExistence type="predicted"/>
<name>A0A6C0LDT6_9ZZZZ</name>
<reference evidence="1" key="1">
    <citation type="journal article" date="2020" name="Nature">
        <title>Giant virus diversity and host interactions through global metagenomics.</title>
        <authorList>
            <person name="Schulz F."/>
            <person name="Roux S."/>
            <person name="Paez-Espino D."/>
            <person name="Jungbluth S."/>
            <person name="Walsh D.A."/>
            <person name="Denef V.J."/>
            <person name="McMahon K.D."/>
            <person name="Konstantinidis K.T."/>
            <person name="Eloe-Fadrosh E.A."/>
            <person name="Kyrpides N.C."/>
            <person name="Woyke T."/>
        </authorList>
    </citation>
    <scope>NUCLEOTIDE SEQUENCE</scope>
    <source>
        <strain evidence="1">GVMAG-M-3300027770-73</strain>
    </source>
</reference>
<dbReference type="SUPFAM" id="SSF56112">
    <property type="entry name" value="Protein kinase-like (PK-like)"/>
    <property type="match status" value="1"/>
</dbReference>
<dbReference type="EMBL" id="MN740472">
    <property type="protein sequence ID" value="QHU28510.1"/>
    <property type="molecule type" value="Genomic_DNA"/>
</dbReference>
<protein>
    <submittedName>
        <fullName evidence="1">Uncharacterized protein</fullName>
    </submittedName>
</protein>